<dbReference type="Pfam" id="PF00394">
    <property type="entry name" value="Cu-oxidase"/>
    <property type="match status" value="1"/>
</dbReference>
<protein>
    <recommendedName>
        <fullName evidence="9">Laccase</fullName>
    </recommendedName>
</protein>
<feature type="signal peptide" evidence="3">
    <location>
        <begin position="1"/>
        <end position="18"/>
    </location>
</feature>
<dbReference type="AlphaFoldDB" id="A0A9W8LYF0"/>
<evidence type="ECO:0000256" key="2">
    <source>
        <dbReference type="ARBA" id="ARBA00023008"/>
    </source>
</evidence>
<evidence type="ECO:0000259" key="4">
    <source>
        <dbReference type="Pfam" id="PF00394"/>
    </source>
</evidence>
<reference evidence="7" key="1">
    <citation type="submission" date="2022-07" db="EMBL/GenBank/DDBJ databases">
        <title>Phylogenomic reconstructions and comparative analyses of Kickxellomycotina fungi.</title>
        <authorList>
            <person name="Reynolds N.K."/>
            <person name="Stajich J.E."/>
            <person name="Barry K."/>
            <person name="Grigoriev I.V."/>
            <person name="Crous P."/>
            <person name="Smith M.E."/>
        </authorList>
    </citation>
    <scope>NUCLEOTIDE SEQUENCE</scope>
    <source>
        <strain evidence="7">NRRL 1566</strain>
    </source>
</reference>
<evidence type="ECO:0008006" key="9">
    <source>
        <dbReference type="Google" id="ProtNLM"/>
    </source>
</evidence>
<dbReference type="Pfam" id="PF07731">
    <property type="entry name" value="Cu-oxidase_2"/>
    <property type="match status" value="1"/>
</dbReference>
<dbReference type="InterPro" id="IPR011707">
    <property type="entry name" value="Cu-oxidase-like_N"/>
</dbReference>
<gene>
    <name evidence="7" type="ORF">IWW36_003583</name>
</gene>
<dbReference type="Pfam" id="PF07732">
    <property type="entry name" value="Cu-oxidase_3"/>
    <property type="match status" value="1"/>
</dbReference>
<dbReference type="EMBL" id="JANBUW010000237">
    <property type="protein sequence ID" value="KAJ2847948.1"/>
    <property type="molecule type" value="Genomic_DNA"/>
</dbReference>
<feature type="domain" description="Plastocyanin-like" evidence="4">
    <location>
        <begin position="334"/>
        <end position="458"/>
    </location>
</feature>
<keyword evidence="2" id="KW-0186">Copper</keyword>
<evidence type="ECO:0000259" key="6">
    <source>
        <dbReference type="Pfam" id="PF07732"/>
    </source>
</evidence>
<dbReference type="PANTHER" id="PTHR11709">
    <property type="entry name" value="MULTI-COPPER OXIDASE"/>
    <property type="match status" value="1"/>
</dbReference>
<evidence type="ECO:0000313" key="8">
    <source>
        <dbReference type="Proteomes" id="UP001139887"/>
    </source>
</evidence>
<dbReference type="InterPro" id="IPR001117">
    <property type="entry name" value="Cu-oxidase_2nd"/>
</dbReference>
<feature type="domain" description="Plastocyanin-like" evidence="6">
    <location>
        <begin position="217"/>
        <end position="324"/>
    </location>
</feature>
<dbReference type="GO" id="GO:0016491">
    <property type="term" value="F:oxidoreductase activity"/>
    <property type="evidence" value="ECO:0007669"/>
    <property type="project" value="InterPro"/>
</dbReference>
<dbReference type="Proteomes" id="UP001139887">
    <property type="component" value="Unassembled WGS sequence"/>
</dbReference>
<evidence type="ECO:0000256" key="1">
    <source>
        <dbReference type="ARBA" id="ARBA00010609"/>
    </source>
</evidence>
<dbReference type="OrthoDB" id="2121828at2759"/>
<keyword evidence="8" id="KW-1185">Reference proteome</keyword>
<name>A0A9W8LYF0_9FUNG</name>
<accession>A0A9W8LYF0</accession>
<evidence type="ECO:0000259" key="5">
    <source>
        <dbReference type="Pfam" id="PF07731"/>
    </source>
</evidence>
<dbReference type="GO" id="GO:0005507">
    <property type="term" value="F:copper ion binding"/>
    <property type="evidence" value="ECO:0007669"/>
    <property type="project" value="InterPro"/>
</dbReference>
<dbReference type="InterPro" id="IPR011706">
    <property type="entry name" value="Cu-oxidase_C"/>
</dbReference>
<comment type="caution">
    <text evidence="7">The sequence shown here is derived from an EMBL/GenBank/DDBJ whole genome shotgun (WGS) entry which is preliminary data.</text>
</comment>
<organism evidence="7 8">
    <name type="scientific">Coemansia brasiliensis</name>
    <dbReference type="NCBI Taxonomy" id="2650707"/>
    <lineage>
        <taxon>Eukaryota</taxon>
        <taxon>Fungi</taxon>
        <taxon>Fungi incertae sedis</taxon>
        <taxon>Zoopagomycota</taxon>
        <taxon>Kickxellomycotina</taxon>
        <taxon>Kickxellomycetes</taxon>
        <taxon>Kickxellales</taxon>
        <taxon>Kickxellaceae</taxon>
        <taxon>Coemansia</taxon>
    </lineage>
</organism>
<keyword evidence="3" id="KW-0732">Signal</keyword>
<dbReference type="Gene3D" id="2.60.40.420">
    <property type="entry name" value="Cupredoxins - blue copper proteins"/>
    <property type="match status" value="3"/>
</dbReference>
<sequence>MKLALSLVLFAAAVAAQGEYTPAAPAVPAMTPMENESESIEMTEVESPNETEEAMATPVTASRPMIPAGAPDITSMLMQLANKFDFTNVATSVTSAPAIMAIVFDPTSNKFTFLSSTVSQSGGSYYVPVCPVDSITAAGSSSIAAQSDVCNYGIQLTSMPSNAASSLLQMLRTKIKLLLSLAKPSYFPGMGLFRGMQQEHPGYQMMQNQHGMPMIRDGRAPWKVIGVNGNVIVPPIYVTQGDVLLLNVQNSLNEPISLHFQGLLQNGTSYLDGTHMVTQCGIPPGDSYTYTIDTKAQAGTFFIKGTSNYQYADGLRTALVVREKYKSALSYDDEILFMLEDWNEEEFYPRMKRFDTLKTSQLTQNYPDALINGINGNKTQSVQFLPGKKYRVRLVNFAITYFFKFRIPGHKMHVIEADGVDTEPLEVDGIDIGPGQRYSAVISAHDTNAFNYIYNVTMYAAFISPVDGLNPRYYEGLVEYRKHAPIKAVASVSDEQLQWNSDMTLQPLVKKPLLTKTDKSIVLKERMLPTGYGVPYFALGEASYAPALVPTLFSALSMGELASNREIYGAQVEPHVLRHMEVVEVTIHCPGNRDHVFHIHGHDVQIVEFGPSGDASTANKTMPQVRKAGKWPMRRDTVLVRAFEYVKFRFCADNPGVWLLSEEVVTHFLKGLGITFIEAPDVLQQEQKLPEALKQMCLKQGIKASGNGAGNQDIDLAGLPSAVFMKDD</sequence>
<dbReference type="SUPFAM" id="SSF49503">
    <property type="entry name" value="Cupredoxins"/>
    <property type="match status" value="3"/>
</dbReference>
<comment type="similarity">
    <text evidence="1">Belongs to the multicopper oxidase family.</text>
</comment>
<feature type="chain" id="PRO_5040790837" description="Laccase" evidence="3">
    <location>
        <begin position="19"/>
        <end position="728"/>
    </location>
</feature>
<dbReference type="InterPro" id="IPR045087">
    <property type="entry name" value="Cu-oxidase_fam"/>
</dbReference>
<dbReference type="InterPro" id="IPR008972">
    <property type="entry name" value="Cupredoxin"/>
</dbReference>
<evidence type="ECO:0000256" key="3">
    <source>
        <dbReference type="SAM" id="SignalP"/>
    </source>
</evidence>
<feature type="domain" description="Plastocyanin-like" evidence="5">
    <location>
        <begin position="546"/>
        <end position="681"/>
    </location>
</feature>
<proteinExistence type="inferred from homology"/>
<evidence type="ECO:0000313" key="7">
    <source>
        <dbReference type="EMBL" id="KAJ2847948.1"/>
    </source>
</evidence>
<dbReference type="PANTHER" id="PTHR11709:SF511">
    <property type="entry name" value="LACCASE"/>
    <property type="match status" value="1"/>
</dbReference>